<dbReference type="CDD" id="cd12148">
    <property type="entry name" value="fungal_TF_MHR"/>
    <property type="match status" value="1"/>
</dbReference>
<reference evidence="4" key="1">
    <citation type="submission" date="2018-03" db="EMBL/GenBank/DDBJ databases">
        <authorList>
            <person name="Guldener U."/>
        </authorList>
    </citation>
    <scope>NUCLEOTIDE SEQUENCE [LARGE SCALE GENOMIC DNA]</scope>
    <source>
        <strain evidence="4">ATCC34888</strain>
    </source>
</reference>
<feature type="region of interest" description="Disordered" evidence="2">
    <location>
        <begin position="149"/>
        <end position="179"/>
    </location>
</feature>
<dbReference type="PANTHER" id="PTHR46910">
    <property type="entry name" value="TRANSCRIPTION FACTOR PDR1"/>
    <property type="match status" value="1"/>
</dbReference>
<name>A0A5C3FKX9_PSEA2</name>
<evidence type="ECO:0000256" key="2">
    <source>
        <dbReference type="SAM" id="MobiDB-lite"/>
    </source>
</evidence>
<dbReference type="PROSITE" id="PS00463">
    <property type="entry name" value="ZN2_CY6_FUNGAL_1"/>
    <property type="match status" value="1"/>
</dbReference>
<dbReference type="EMBL" id="OOIQ01000003">
    <property type="protein sequence ID" value="SPO44445.1"/>
    <property type="molecule type" value="Genomic_DNA"/>
</dbReference>
<keyword evidence="5" id="KW-1185">Reference proteome</keyword>
<dbReference type="Pfam" id="PF00172">
    <property type="entry name" value="Zn_clus"/>
    <property type="match status" value="1"/>
</dbReference>
<comment type="caution">
    <text evidence="4">The sequence shown here is derived from an EMBL/GenBank/DDBJ whole genome shotgun (WGS) entry which is preliminary data.</text>
</comment>
<dbReference type="GO" id="GO:0008270">
    <property type="term" value="F:zinc ion binding"/>
    <property type="evidence" value="ECO:0007669"/>
    <property type="project" value="InterPro"/>
</dbReference>
<dbReference type="CDD" id="cd00067">
    <property type="entry name" value="GAL4"/>
    <property type="match status" value="1"/>
</dbReference>
<feature type="compositionally biased region" description="Polar residues" evidence="2">
    <location>
        <begin position="106"/>
        <end position="124"/>
    </location>
</feature>
<dbReference type="AlphaFoldDB" id="A0A5C3FKX9"/>
<dbReference type="PROSITE" id="PS50048">
    <property type="entry name" value="ZN2_CY6_FUNGAL_2"/>
    <property type="match status" value="1"/>
</dbReference>
<dbReference type="Gene3D" id="4.10.240.10">
    <property type="entry name" value="Zn(2)-C6 fungal-type DNA-binding domain"/>
    <property type="match status" value="1"/>
</dbReference>
<dbReference type="Proteomes" id="UP000325008">
    <property type="component" value="Unassembled WGS sequence"/>
</dbReference>
<dbReference type="PANTHER" id="PTHR46910:SF38">
    <property type="entry name" value="ZN(2)-C6 FUNGAL-TYPE DOMAIN-CONTAINING PROTEIN"/>
    <property type="match status" value="1"/>
</dbReference>
<gene>
    <name evidence="4" type="ORF">PSANT_02130</name>
</gene>
<dbReference type="GO" id="GO:0000981">
    <property type="term" value="F:DNA-binding transcription factor activity, RNA polymerase II-specific"/>
    <property type="evidence" value="ECO:0007669"/>
    <property type="project" value="InterPro"/>
</dbReference>
<dbReference type="InterPro" id="IPR050987">
    <property type="entry name" value="AtrR-like"/>
</dbReference>
<dbReference type="OrthoDB" id="2549591at2759"/>
<protein>
    <recommendedName>
        <fullName evidence="3">Zn(2)-C6 fungal-type domain-containing protein</fullName>
    </recommendedName>
</protein>
<feature type="compositionally biased region" description="Low complexity" evidence="2">
    <location>
        <begin position="155"/>
        <end position="165"/>
    </location>
</feature>
<evidence type="ECO:0000313" key="5">
    <source>
        <dbReference type="Proteomes" id="UP000325008"/>
    </source>
</evidence>
<evidence type="ECO:0000259" key="3">
    <source>
        <dbReference type="PROSITE" id="PS50048"/>
    </source>
</evidence>
<accession>A0A5C3FKX9</accession>
<dbReference type="RefSeq" id="XP_014658487.1">
    <property type="nucleotide sequence ID" value="XM_014803001.1"/>
</dbReference>
<evidence type="ECO:0000313" key="4">
    <source>
        <dbReference type="EMBL" id="SPO44445.1"/>
    </source>
</evidence>
<dbReference type="InterPro" id="IPR036864">
    <property type="entry name" value="Zn2-C6_fun-type_DNA-bd_sf"/>
</dbReference>
<dbReference type="InterPro" id="IPR001138">
    <property type="entry name" value="Zn2Cys6_DnaBD"/>
</dbReference>
<dbReference type="SMART" id="SM00066">
    <property type="entry name" value="GAL4"/>
    <property type="match status" value="1"/>
</dbReference>
<feature type="domain" description="Zn(2)-C6 fungal-type" evidence="3">
    <location>
        <begin position="19"/>
        <end position="55"/>
    </location>
</feature>
<proteinExistence type="predicted"/>
<feature type="region of interest" description="Disordered" evidence="2">
    <location>
        <begin position="201"/>
        <end position="222"/>
    </location>
</feature>
<sequence>MPTDEHPPASSAKRKLWVACNACRFRKVKCDREPRLEQGFAACTNCDASSIECLLTVNPPKKRMGKRMKMLQEQMEADQLPAPQSAEATAIAMSPGLSSLLEAADNTAQPSASASTFPDSTTPSDVPIIQNGLFTAFGSSTQDIFQVPSLQHRQSTASSSTDSVSPANPGFTPRSIQDLSESSSPEAILSHAAFLSRRIVEGSNPRSTKRKNPFDRPSLESSASNQVGFVGGLLGIASLDKHLLDVCTKAYFDSMGQCIGFIRPEWYWPRYHSYFSRFAGLFDTGSSSPDNEQPLSELLLIAVACRGSGASRLANRFELQTDLYDHYRRLIKDRERLVRDGFDALESIILMVEHADSTPAPLVDNMSVEGVFDINPISHQGMIRLTKKFELHLEKPFGTRLEGRDGIRQRILFWTIYVYDAIRSEAGRTLPLLLDEDISLERTMPTAVDNGPLSARLKFRDHFVDLATTCRKVSRRILSDRAQGRGIEPADVLEVLDDLQAWHHSLSPLFAWDWNDMLHITGPTDEEDKIRRTFLIYLFLGQWLTLEYAIQEIGLSTTCDAALKHKMQQRLRGEMDVALDRQVLVCDYAALFGIIRLHPGMMQSWTITWASWCMQKMQEIVANEAMGRFESAKADQAFQRYLSAVLCFVNATATCDSTPRTPETVQELMNTLKNVTDARSSLRLSFEVV</sequence>
<keyword evidence="1" id="KW-0539">Nucleus</keyword>
<organism evidence="4 5">
    <name type="scientific">Pseudozyma antarctica</name>
    <name type="common">Yeast</name>
    <name type="synonym">Candida antarctica</name>
    <dbReference type="NCBI Taxonomy" id="84753"/>
    <lineage>
        <taxon>Eukaryota</taxon>
        <taxon>Fungi</taxon>
        <taxon>Dikarya</taxon>
        <taxon>Basidiomycota</taxon>
        <taxon>Ustilaginomycotina</taxon>
        <taxon>Ustilaginomycetes</taxon>
        <taxon>Ustilaginales</taxon>
        <taxon>Ustilaginaceae</taxon>
        <taxon>Moesziomyces</taxon>
    </lineage>
</organism>
<dbReference type="SUPFAM" id="SSF57701">
    <property type="entry name" value="Zn2/Cys6 DNA-binding domain"/>
    <property type="match status" value="1"/>
</dbReference>
<feature type="region of interest" description="Disordered" evidence="2">
    <location>
        <begin position="104"/>
        <end position="124"/>
    </location>
</feature>
<evidence type="ECO:0000256" key="1">
    <source>
        <dbReference type="ARBA" id="ARBA00023242"/>
    </source>
</evidence>